<sequence>MPTTSGSMFPTTDAEDVAVYGPASGPVVLAIHGMTGHGRRWHRWSEHLPRARVVAPDLVGHGRAPWTPPWSIERQVDRLAAVLRAHSAGPVVVVGHSYGGALAIHLARSFPSLVAGLVLLDPAIGLPPDSMLETAQSTVLYDDYTDAAEARSEKIHGAWSDVDPALVDEEIAEHLVDTESGRVRWRTSTAAVVASWGELARPFVLPPSDIPVTVVRAARVDPPYLTPEFRDALVRSSPDVRIVDLDCDHMVPQAKGPESAALVDEMIRRVTTS</sequence>
<reference evidence="2 3" key="1">
    <citation type="submission" date="2021-01" db="EMBL/GenBank/DDBJ databases">
        <title>Genomics of switchgrass bacterial isolates.</title>
        <authorList>
            <person name="Shade A."/>
        </authorList>
    </citation>
    <scope>NUCLEOTIDE SEQUENCE [LARGE SCALE GENOMIC DNA]</scope>
    <source>
        <strain evidence="2 3">PvP111</strain>
    </source>
</reference>
<gene>
    <name evidence="2" type="ORF">JOE42_001073</name>
</gene>
<dbReference type="Proteomes" id="UP000703038">
    <property type="component" value="Unassembled WGS sequence"/>
</dbReference>
<accession>A0ABS2KQT2</accession>
<feature type="domain" description="AB hydrolase-1" evidence="1">
    <location>
        <begin position="26"/>
        <end position="146"/>
    </location>
</feature>
<organism evidence="2 3">
    <name type="scientific">Rhodococcoides corynebacterioides</name>
    <dbReference type="NCBI Taxonomy" id="53972"/>
    <lineage>
        <taxon>Bacteria</taxon>
        <taxon>Bacillati</taxon>
        <taxon>Actinomycetota</taxon>
        <taxon>Actinomycetes</taxon>
        <taxon>Mycobacteriales</taxon>
        <taxon>Nocardiaceae</taxon>
        <taxon>Rhodococcoides</taxon>
    </lineage>
</organism>
<evidence type="ECO:0000259" key="1">
    <source>
        <dbReference type="Pfam" id="PF00561"/>
    </source>
</evidence>
<dbReference type="Gene3D" id="3.40.50.1820">
    <property type="entry name" value="alpha/beta hydrolase"/>
    <property type="match status" value="1"/>
</dbReference>
<keyword evidence="3" id="KW-1185">Reference proteome</keyword>
<keyword evidence="2" id="KW-0378">Hydrolase</keyword>
<proteinExistence type="predicted"/>
<protein>
    <submittedName>
        <fullName evidence="2">Lipase</fullName>
        <ecNumber evidence="2">3.1.1.-</ecNumber>
    </submittedName>
</protein>
<dbReference type="RefSeq" id="WP_239532369.1">
    <property type="nucleotide sequence ID" value="NZ_JAFBBK010000001.1"/>
</dbReference>
<comment type="caution">
    <text evidence="2">The sequence shown here is derived from an EMBL/GenBank/DDBJ whole genome shotgun (WGS) entry which is preliminary data.</text>
</comment>
<dbReference type="EC" id="3.1.1.-" evidence="2"/>
<dbReference type="PRINTS" id="PR00111">
    <property type="entry name" value="ABHYDROLASE"/>
</dbReference>
<name>A0ABS2KQT2_9NOCA</name>
<evidence type="ECO:0000313" key="2">
    <source>
        <dbReference type="EMBL" id="MBM7414340.1"/>
    </source>
</evidence>
<dbReference type="PANTHER" id="PTHR43798:SF33">
    <property type="entry name" value="HYDROLASE, PUTATIVE (AFU_ORTHOLOGUE AFUA_2G14860)-RELATED"/>
    <property type="match status" value="1"/>
</dbReference>
<dbReference type="EMBL" id="JAFBBK010000001">
    <property type="protein sequence ID" value="MBM7414340.1"/>
    <property type="molecule type" value="Genomic_DNA"/>
</dbReference>
<evidence type="ECO:0000313" key="3">
    <source>
        <dbReference type="Proteomes" id="UP000703038"/>
    </source>
</evidence>
<dbReference type="PANTHER" id="PTHR43798">
    <property type="entry name" value="MONOACYLGLYCEROL LIPASE"/>
    <property type="match status" value="1"/>
</dbReference>
<dbReference type="InterPro" id="IPR000073">
    <property type="entry name" value="AB_hydrolase_1"/>
</dbReference>
<dbReference type="SUPFAM" id="SSF53474">
    <property type="entry name" value="alpha/beta-Hydrolases"/>
    <property type="match status" value="1"/>
</dbReference>
<dbReference type="Pfam" id="PF00561">
    <property type="entry name" value="Abhydrolase_1"/>
    <property type="match status" value="1"/>
</dbReference>
<dbReference type="InterPro" id="IPR050266">
    <property type="entry name" value="AB_hydrolase_sf"/>
</dbReference>
<dbReference type="GO" id="GO:0016787">
    <property type="term" value="F:hydrolase activity"/>
    <property type="evidence" value="ECO:0007669"/>
    <property type="project" value="UniProtKB-KW"/>
</dbReference>
<dbReference type="InterPro" id="IPR029058">
    <property type="entry name" value="AB_hydrolase_fold"/>
</dbReference>